<gene>
    <name evidence="16" type="primary">LOC100925836</name>
</gene>
<keyword evidence="17" id="KW-1185">Reference proteome</keyword>
<dbReference type="GO" id="GO:0006665">
    <property type="term" value="P:sphingolipid metabolic process"/>
    <property type="evidence" value="ECO:0007669"/>
    <property type="project" value="InterPro"/>
</dbReference>
<comment type="function">
    <text evidence="10">Saposin-D is a specific sphingomyelin phosphodiesterase activator (EC 3.1.4.12).</text>
</comment>
<dbReference type="PROSITE" id="PS50015">
    <property type="entry name" value="SAP_B"/>
    <property type="match status" value="2"/>
</dbReference>
<organism evidence="16 17">
    <name type="scientific">Sarcophilus harrisii</name>
    <name type="common">Tasmanian devil</name>
    <name type="synonym">Sarcophilus laniarius</name>
    <dbReference type="NCBI Taxonomy" id="9305"/>
    <lineage>
        <taxon>Eukaryota</taxon>
        <taxon>Metazoa</taxon>
        <taxon>Chordata</taxon>
        <taxon>Craniata</taxon>
        <taxon>Vertebrata</taxon>
        <taxon>Euteleostomi</taxon>
        <taxon>Mammalia</taxon>
        <taxon>Metatheria</taxon>
        <taxon>Dasyuromorphia</taxon>
        <taxon>Dasyuridae</taxon>
        <taxon>Sarcophilus</taxon>
    </lineage>
</organism>
<dbReference type="Proteomes" id="UP000007648">
    <property type="component" value="Unassembled WGS sequence"/>
</dbReference>
<evidence type="ECO:0000256" key="6">
    <source>
        <dbReference type="ARBA" id="ARBA00023157"/>
    </source>
</evidence>
<dbReference type="Pfam" id="PF02199">
    <property type="entry name" value="SapA"/>
    <property type="match status" value="1"/>
</dbReference>
<protein>
    <recommendedName>
        <fullName evidence="12">Prosaposin</fullName>
    </recommendedName>
</protein>
<comment type="function">
    <text evidence="9">Saposin-A and saposin-C stimulate the hydrolysis of glucosylceramide by beta-glucosylceramidase (EC 3.2.1.45) and galactosylceramide by beta-galactosylceramidase (EC 3.2.1.46). Saposin-C apparently acts by combining with the enzyme and acidic lipid to form an activated complex, rather than by solubilizing the substrate.</text>
</comment>
<keyword evidence="8" id="KW-0458">Lysosome</keyword>
<dbReference type="InterPro" id="IPR008373">
    <property type="entry name" value="Saposin"/>
</dbReference>
<keyword evidence="3" id="KW-0964">Secreted</keyword>
<evidence type="ECO:0000256" key="10">
    <source>
        <dbReference type="ARBA" id="ARBA00037231"/>
    </source>
</evidence>
<feature type="domain" description="Saposin B-type" evidence="14">
    <location>
        <begin position="126"/>
        <end position="218"/>
    </location>
</feature>
<keyword evidence="5" id="KW-0677">Repeat</keyword>
<feature type="domain" description="Saposin A-type" evidence="15">
    <location>
        <begin position="314"/>
        <end position="350"/>
    </location>
</feature>
<evidence type="ECO:0000313" key="16">
    <source>
        <dbReference type="Ensembl" id="ENSSHAP00000041659.1"/>
    </source>
</evidence>
<feature type="signal peptide" evidence="13">
    <location>
        <begin position="1"/>
        <end position="29"/>
    </location>
</feature>
<evidence type="ECO:0000256" key="1">
    <source>
        <dbReference type="ARBA" id="ARBA00004371"/>
    </source>
</evidence>
<evidence type="ECO:0000259" key="14">
    <source>
        <dbReference type="PROSITE" id="PS50015"/>
    </source>
</evidence>
<evidence type="ECO:0000256" key="13">
    <source>
        <dbReference type="SAM" id="SignalP"/>
    </source>
</evidence>
<dbReference type="Gene3D" id="1.10.225.10">
    <property type="entry name" value="Saposin-like"/>
    <property type="match status" value="2"/>
</dbReference>
<dbReference type="InterPro" id="IPR008139">
    <property type="entry name" value="SaposinB_dom"/>
</dbReference>
<dbReference type="Pfam" id="PF05184">
    <property type="entry name" value="SapB_1"/>
    <property type="match status" value="1"/>
</dbReference>
<evidence type="ECO:0000259" key="15">
    <source>
        <dbReference type="PROSITE" id="PS51110"/>
    </source>
</evidence>
<dbReference type="FunFam" id="1.10.225.10:FF:000002">
    <property type="entry name" value="prosaposin isoform X2"/>
    <property type="match status" value="1"/>
</dbReference>
<dbReference type="PANTHER" id="PTHR11480:SF36">
    <property type="entry name" value="PROSAPOSIN"/>
    <property type="match status" value="1"/>
</dbReference>
<keyword evidence="4 13" id="KW-0732">Signal</keyword>
<evidence type="ECO:0000256" key="11">
    <source>
        <dbReference type="ARBA" id="ARBA00037606"/>
    </source>
</evidence>
<evidence type="ECO:0000256" key="4">
    <source>
        <dbReference type="ARBA" id="ARBA00022729"/>
    </source>
</evidence>
<evidence type="ECO:0000256" key="8">
    <source>
        <dbReference type="ARBA" id="ARBA00023228"/>
    </source>
</evidence>
<dbReference type="Pfam" id="PF03489">
    <property type="entry name" value="SapB_2"/>
    <property type="match status" value="1"/>
</dbReference>
<dbReference type="AlphaFoldDB" id="A0A7N4PS83"/>
<proteinExistence type="predicted"/>
<dbReference type="OrthoDB" id="69496at2759"/>
<evidence type="ECO:0000256" key="12">
    <source>
        <dbReference type="ARBA" id="ARBA00040265"/>
    </source>
</evidence>
<dbReference type="GeneTree" id="ENSGT00940000156695"/>
<keyword evidence="6" id="KW-1015">Disulfide bond</keyword>
<dbReference type="SMART" id="SM00162">
    <property type="entry name" value="SAPA"/>
    <property type="match status" value="1"/>
</dbReference>
<dbReference type="GO" id="GO:0016020">
    <property type="term" value="C:membrane"/>
    <property type="evidence" value="ECO:0007669"/>
    <property type="project" value="GOC"/>
</dbReference>
<dbReference type="PRINTS" id="PR01797">
    <property type="entry name" value="SAPOSIN"/>
</dbReference>
<feature type="chain" id="PRO_5029633271" description="Prosaposin" evidence="13">
    <location>
        <begin position="30"/>
        <end position="350"/>
    </location>
</feature>
<name>A0A7N4PS83_SARHA</name>
<dbReference type="SMART" id="SM00741">
    <property type="entry name" value="SapB"/>
    <property type="match status" value="2"/>
</dbReference>
<reference evidence="16" key="3">
    <citation type="submission" date="2025-09" db="UniProtKB">
        <authorList>
            <consortium name="Ensembl"/>
        </authorList>
    </citation>
    <scope>IDENTIFICATION</scope>
</reference>
<evidence type="ECO:0000256" key="3">
    <source>
        <dbReference type="ARBA" id="ARBA00022525"/>
    </source>
</evidence>
<reference evidence="16" key="2">
    <citation type="submission" date="2025-08" db="UniProtKB">
        <authorList>
            <consortium name="Ensembl"/>
        </authorList>
    </citation>
    <scope>IDENTIFICATION</scope>
</reference>
<dbReference type="PANTHER" id="PTHR11480">
    <property type="entry name" value="SAPOSIN-RELATED"/>
    <property type="match status" value="1"/>
</dbReference>
<evidence type="ECO:0000256" key="7">
    <source>
        <dbReference type="ARBA" id="ARBA00023180"/>
    </source>
</evidence>
<dbReference type="Ensembl" id="ENSSHAT00000046905.1">
    <property type="protein sequence ID" value="ENSSHAP00000041659.1"/>
    <property type="gene ID" value="ENSSHAG00000023479.1"/>
</dbReference>
<evidence type="ECO:0000256" key="2">
    <source>
        <dbReference type="ARBA" id="ARBA00004613"/>
    </source>
</evidence>
<feature type="domain" description="Saposin B-type" evidence="14">
    <location>
        <begin position="230"/>
        <end position="311"/>
    </location>
</feature>
<evidence type="ECO:0000256" key="9">
    <source>
        <dbReference type="ARBA" id="ARBA00037150"/>
    </source>
</evidence>
<dbReference type="InterPro" id="IPR008138">
    <property type="entry name" value="SapB_2"/>
</dbReference>
<dbReference type="PROSITE" id="PS51110">
    <property type="entry name" value="SAP_A"/>
    <property type="match status" value="2"/>
</dbReference>
<dbReference type="GO" id="GO:0005576">
    <property type="term" value="C:extracellular region"/>
    <property type="evidence" value="ECO:0007669"/>
    <property type="project" value="UniProtKB-SubCell"/>
</dbReference>
<comment type="subcellular location">
    <subcellularLocation>
        <location evidence="1">Lysosome</location>
    </subcellularLocation>
    <subcellularLocation>
        <location evidence="2">Secreted</location>
    </subcellularLocation>
</comment>
<dbReference type="InterPro" id="IPR051428">
    <property type="entry name" value="Sphingo_Act-Surfact_Prot"/>
</dbReference>
<dbReference type="InterPro" id="IPR011001">
    <property type="entry name" value="Saposin-like"/>
</dbReference>
<dbReference type="KEGG" id="shr:100925836"/>
<keyword evidence="7" id="KW-0325">Glycoprotein</keyword>
<feature type="domain" description="Saposin A-type" evidence="15">
    <location>
        <begin position="21"/>
        <end position="61"/>
    </location>
</feature>
<dbReference type="GeneID" id="100925836"/>
<reference evidence="16 17" key="1">
    <citation type="journal article" date="2011" name="Proc. Natl. Acad. Sci. U.S.A.">
        <title>Genetic diversity and population structure of the endangered marsupial Sarcophilus harrisii (Tasmanian devil).</title>
        <authorList>
            <person name="Miller W."/>
            <person name="Hayes V.M."/>
            <person name="Ratan A."/>
            <person name="Petersen D.C."/>
            <person name="Wittekindt N.E."/>
            <person name="Miller J."/>
            <person name="Walenz B."/>
            <person name="Knight J."/>
            <person name="Qi J."/>
            <person name="Zhao F."/>
            <person name="Wang Q."/>
            <person name="Bedoya-Reina O.C."/>
            <person name="Katiyar N."/>
            <person name="Tomsho L.P."/>
            <person name="Kasson L.M."/>
            <person name="Hardie R.A."/>
            <person name="Woodbridge P."/>
            <person name="Tindall E.A."/>
            <person name="Bertelsen M.F."/>
            <person name="Dixon D."/>
            <person name="Pyecroft S."/>
            <person name="Helgen K.M."/>
            <person name="Lesk A.M."/>
            <person name="Pringle T.H."/>
            <person name="Patterson N."/>
            <person name="Zhang Y."/>
            <person name="Kreiss A."/>
            <person name="Woods G.M."/>
            <person name="Jones M.E."/>
            <person name="Schuster S.C."/>
        </authorList>
    </citation>
    <scope>NUCLEOTIDE SEQUENCE [LARGE SCALE GENOMIC DNA]</scope>
</reference>
<dbReference type="InterPro" id="IPR003119">
    <property type="entry name" value="SAP_A"/>
</dbReference>
<dbReference type="GO" id="GO:0005764">
    <property type="term" value="C:lysosome"/>
    <property type="evidence" value="ECO:0007669"/>
    <property type="project" value="InterPro"/>
</dbReference>
<evidence type="ECO:0000313" key="17">
    <source>
        <dbReference type="Proteomes" id="UP000007648"/>
    </source>
</evidence>
<sequence length="350" mass="38515">MNLLLGYWRLSLLAVCLPFFPAYPTPVLAKDSEVQCENFKMESECETSEHPQSSLWSKATVKSLACEACINVMSVIGNFMESDSEELKDLCGYTGVCDPGKEMPGAASDEVPEPESVEKNLVQEKIGPACELCQYVSTEIDKLLNNNPNMHQNLRQSLGLSEEVINAAKEVCSAIPSYVAGSCQDLVSTHGLSIMHLLLEETDLDSVCTTLNICEGKAPARAVNMATFKSNIFCEVCKMVDGYLDQNLDKNSTQAMILSAFEKACSRLPGVYKEECDLFVKKYEPMLIEALHDEMDPESLCPKIGACPPTPAKPLLGTEHCARGPSYWCENMETAAQCNAVEHCKKHVWS</sequence>
<evidence type="ECO:0000256" key="5">
    <source>
        <dbReference type="ARBA" id="ARBA00022737"/>
    </source>
</evidence>
<dbReference type="RefSeq" id="XP_012396058.3">
    <property type="nucleotide sequence ID" value="XM_012540604.3"/>
</dbReference>
<dbReference type="InParanoid" id="A0A7N4PS83"/>
<dbReference type="SUPFAM" id="SSF47862">
    <property type="entry name" value="Saposin"/>
    <property type="match status" value="2"/>
</dbReference>
<dbReference type="InterPro" id="IPR007856">
    <property type="entry name" value="SapB_1"/>
</dbReference>
<accession>A0A7N4PS83</accession>
<comment type="function">
    <text evidence="11">Saposin-B stimulates the hydrolysis of galacto-cerebroside sulfate by arylsulfatase A (EC 3.1.6.8), GM1 gangliosides by beta-galactosidase (EC 3.2.1.23) and globotriaosylceramide by alpha-galactosidase A (EC 3.2.1.22). Saposin-B forms a solubilizing complex with the substrates of the sphingolipid hydrolases.</text>
</comment>